<dbReference type="InterPro" id="IPR000008">
    <property type="entry name" value="C2_dom"/>
</dbReference>
<comment type="caution">
    <text evidence="3">The sequence shown here is derived from an EMBL/GenBank/DDBJ whole genome shotgun (WGS) entry which is preliminary data.</text>
</comment>
<dbReference type="InterPro" id="IPR035892">
    <property type="entry name" value="C2_domain_sf"/>
</dbReference>
<evidence type="ECO:0000256" key="1">
    <source>
        <dbReference type="ARBA" id="ARBA00022737"/>
    </source>
</evidence>
<keyword evidence="1" id="KW-0677">Repeat</keyword>
<evidence type="ECO:0000313" key="4">
    <source>
        <dbReference type="Proteomes" id="UP000031036"/>
    </source>
</evidence>
<protein>
    <submittedName>
        <fullName evidence="3">Synaptotagmin-1</fullName>
    </submittedName>
</protein>
<dbReference type="STRING" id="6265.A0A0B2V2X7"/>
<evidence type="ECO:0000313" key="3">
    <source>
        <dbReference type="EMBL" id="KHN75797.1"/>
    </source>
</evidence>
<dbReference type="Gene3D" id="2.60.40.150">
    <property type="entry name" value="C2 domain"/>
    <property type="match status" value="1"/>
</dbReference>
<dbReference type="Pfam" id="PF00168">
    <property type="entry name" value="C2"/>
    <property type="match status" value="1"/>
</dbReference>
<gene>
    <name evidence="3" type="primary">SYT1</name>
    <name evidence="3" type="ORF">Tcan_12678</name>
</gene>
<organism evidence="3 4">
    <name type="scientific">Toxocara canis</name>
    <name type="common">Canine roundworm</name>
    <dbReference type="NCBI Taxonomy" id="6265"/>
    <lineage>
        <taxon>Eukaryota</taxon>
        <taxon>Metazoa</taxon>
        <taxon>Ecdysozoa</taxon>
        <taxon>Nematoda</taxon>
        <taxon>Chromadorea</taxon>
        <taxon>Rhabditida</taxon>
        <taxon>Spirurina</taxon>
        <taxon>Ascaridomorpha</taxon>
        <taxon>Ascaridoidea</taxon>
        <taxon>Toxocaridae</taxon>
        <taxon>Toxocara</taxon>
    </lineage>
</organism>
<dbReference type="SMART" id="SM00239">
    <property type="entry name" value="C2"/>
    <property type="match status" value="1"/>
</dbReference>
<dbReference type="InterPro" id="IPR001565">
    <property type="entry name" value="Synaptotagmin"/>
</dbReference>
<accession>A0A0B2V2X7</accession>
<dbReference type="GO" id="GO:0016020">
    <property type="term" value="C:membrane"/>
    <property type="evidence" value="ECO:0007669"/>
    <property type="project" value="InterPro"/>
</dbReference>
<dbReference type="CDD" id="cd00276">
    <property type="entry name" value="C2B_Synaptotagmin"/>
    <property type="match status" value="1"/>
</dbReference>
<dbReference type="AlphaFoldDB" id="A0A0B2V2X7"/>
<dbReference type="EMBL" id="JPKZ01002623">
    <property type="protein sequence ID" value="KHN75797.1"/>
    <property type="molecule type" value="Genomic_DNA"/>
</dbReference>
<name>A0A0B2V2X7_TOXCA</name>
<keyword evidence="4" id="KW-1185">Reference proteome</keyword>
<dbReference type="PRINTS" id="PR00399">
    <property type="entry name" value="SYNAPTOTAGMN"/>
</dbReference>
<dbReference type="OrthoDB" id="67700at2759"/>
<feature type="domain" description="C2" evidence="2">
    <location>
        <begin position="48"/>
        <end position="172"/>
    </location>
</feature>
<reference evidence="3 4" key="1">
    <citation type="submission" date="2014-11" db="EMBL/GenBank/DDBJ databases">
        <title>Genetic blueprint of the zoonotic pathogen Toxocara canis.</title>
        <authorList>
            <person name="Zhu X.-Q."/>
            <person name="Korhonen P.K."/>
            <person name="Cai H."/>
            <person name="Young N.D."/>
            <person name="Nejsum P."/>
            <person name="von Samson-Himmelstjerna G."/>
            <person name="Boag P.R."/>
            <person name="Tan P."/>
            <person name="Li Q."/>
            <person name="Min J."/>
            <person name="Yang Y."/>
            <person name="Wang X."/>
            <person name="Fang X."/>
            <person name="Hall R.S."/>
            <person name="Hofmann A."/>
            <person name="Sternberg P.W."/>
            <person name="Jex A.R."/>
            <person name="Gasser R.B."/>
        </authorList>
    </citation>
    <scope>NUCLEOTIDE SEQUENCE [LARGE SCALE GENOMIC DNA]</scope>
    <source>
        <strain evidence="3">PN_DK_2014</strain>
    </source>
</reference>
<dbReference type="PROSITE" id="PS50004">
    <property type="entry name" value="C2"/>
    <property type="match status" value="1"/>
</dbReference>
<dbReference type="PANTHER" id="PTHR10024">
    <property type="entry name" value="SYNAPTOTAGMIN"/>
    <property type="match status" value="1"/>
</dbReference>
<dbReference type="SUPFAM" id="SSF49562">
    <property type="entry name" value="C2 domain (Calcium/lipid-binding domain, CaLB)"/>
    <property type="match status" value="1"/>
</dbReference>
<sequence>MAVFEGGEFFRISGPTIIGCATIELSSIDPSDDVLLWTSIDAYAACENLGEILIGLQYLPAAERLTVTVHQARDLKYDSIPDGCVRVHLIQGGKVRKKKKSAVRKGSDCPVWDEALLFNVPAKALPTSQVEVTVLDYDRIGNHSIIGKVTIGGNDKLMQDAIDGRTTTPRWMKLKPP</sequence>
<proteinExistence type="predicted"/>
<dbReference type="Proteomes" id="UP000031036">
    <property type="component" value="Unassembled WGS sequence"/>
</dbReference>
<evidence type="ECO:0000259" key="2">
    <source>
        <dbReference type="PROSITE" id="PS50004"/>
    </source>
</evidence>